<dbReference type="Gene3D" id="3.30.420.40">
    <property type="match status" value="2"/>
</dbReference>
<dbReference type="Proteomes" id="UP000824070">
    <property type="component" value="Unassembled WGS sequence"/>
</dbReference>
<dbReference type="InterPro" id="IPR043129">
    <property type="entry name" value="ATPase_NBD"/>
</dbReference>
<dbReference type="SMART" id="SM00842">
    <property type="entry name" value="FtsA"/>
    <property type="match status" value="1"/>
</dbReference>
<evidence type="ECO:0000313" key="3">
    <source>
        <dbReference type="EMBL" id="HIU45419.1"/>
    </source>
</evidence>
<gene>
    <name evidence="3" type="ORF">IAC52_03890</name>
</gene>
<reference evidence="3" key="2">
    <citation type="journal article" date="2021" name="PeerJ">
        <title>Extensive microbial diversity within the chicken gut microbiome revealed by metagenomics and culture.</title>
        <authorList>
            <person name="Gilroy R."/>
            <person name="Ravi A."/>
            <person name="Getino M."/>
            <person name="Pursley I."/>
            <person name="Horton D.L."/>
            <person name="Alikhan N.F."/>
            <person name="Baker D."/>
            <person name="Gharbi K."/>
            <person name="Hall N."/>
            <person name="Watson M."/>
            <person name="Adriaenssens E.M."/>
            <person name="Foster-Nyarko E."/>
            <person name="Jarju S."/>
            <person name="Secka A."/>
            <person name="Antonio M."/>
            <person name="Oren A."/>
            <person name="Chaudhuri R.R."/>
            <person name="La Ragione R."/>
            <person name="Hildebrand F."/>
            <person name="Pallen M.J."/>
        </authorList>
    </citation>
    <scope>NUCLEOTIDE SEQUENCE</scope>
    <source>
        <strain evidence="3">ChiGjej1B1-22543</strain>
    </source>
</reference>
<dbReference type="SUPFAM" id="SSF53067">
    <property type="entry name" value="Actin-like ATPase domain"/>
    <property type="match status" value="2"/>
</dbReference>
<evidence type="ECO:0000259" key="2">
    <source>
        <dbReference type="SMART" id="SM00842"/>
    </source>
</evidence>
<dbReference type="Gene3D" id="3.30.1490.300">
    <property type="match status" value="1"/>
</dbReference>
<feature type="domain" description="SHS2" evidence="2">
    <location>
        <begin position="6"/>
        <end position="196"/>
    </location>
</feature>
<evidence type="ECO:0000256" key="1">
    <source>
        <dbReference type="SAM" id="MobiDB-lite"/>
    </source>
</evidence>
<accession>A0A9D1LNZ5</accession>
<protein>
    <recommendedName>
        <fullName evidence="2">SHS2 domain-containing protein</fullName>
    </recommendedName>
</protein>
<organism evidence="3 4">
    <name type="scientific">Candidatus Alloenteromonas pullicola</name>
    <dbReference type="NCBI Taxonomy" id="2840784"/>
    <lineage>
        <taxon>Bacteria</taxon>
        <taxon>Bacillati</taxon>
        <taxon>Bacillota</taxon>
        <taxon>Bacillota incertae sedis</taxon>
        <taxon>Candidatus Alloenteromonas</taxon>
    </lineage>
</organism>
<feature type="region of interest" description="Disordered" evidence="1">
    <location>
        <begin position="388"/>
        <end position="408"/>
    </location>
</feature>
<dbReference type="Pfam" id="PF14450">
    <property type="entry name" value="FtsA"/>
    <property type="match status" value="1"/>
</dbReference>
<dbReference type="PANTHER" id="PTHR32432">
    <property type="entry name" value="CELL DIVISION PROTEIN FTSA-RELATED"/>
    <property type="match status" value="1"/>
</dbReference>
<dbReference type="GO" id="GO:0051301">
    <property type="term" value="P:cell division"/>
    <property type="evidence" value="ECO:0007669"/>
    <property type="project" value="InterPro"/>
</dbReference>
<dbReference type="InterPro" id="IPR003494">
    <property type="entry name" value="SHS2_FtsA"/>
</dbReference>
<dbReference type="InterPro" id="IPR050696">
    <property type="entry name" value="FtsA/MreB"/>
</dbReference>
<comment type="caution">
    <text evidence="3">The sequence shown here is derived from an EMBL/GenBank/DDBJ whole genome shotgun (WGS) entry which is preliminary data.</text>
</comment>
<proteinExistence type="predicted"/>
<evidence type="ECO:0000313" key="4">
    <source>
        <dbReference type="Proteomes" id="UP000824070"/>
    </source>
</evidence>
<name>A0A9D1LNZ5_9FIRM</name>
<dbReference type="EMBL" id="DVMV01000028">
    <property type="protein sequence ID" value="HIU45419.1"/>
    <property type="molecule type" value="Genomic_DNA"/>
</dbReference>
<dbReference type="AlphaFoldDB" id="A0A9D1LNZ5"/>
<sequence length="408" mass="44246">MEQHQIACLEIGSSALRLVVGYQLGNAPIVTYATTVKSKDLIKDDKVNLTNLSAELAKLHDIRDEHKHINIKLTNVSLVLPSAGLKVYANEKSTNIVRPDIGVSKVDVANAVSLVMQQQLPEGLTTIDVIPEQFILADGSVYSNPPIGKKTAFLQIQAKVYCLPLTVKDLYTKALTMAGFRISKTCVSSYTAAKLLSTYGELPSTYVLLDIGSRGSTVSFIGEGSPYGALYFYRGGDDLSERIASDFGISFEQAESLKIKYGYEATERAYSPSLVDYAKITQKDLNRSIEGFFSEYISSLNNAVETLLSQYSNPLYSTLPIICIGGGSKLNGLTHFLTEGFPNRPISRVTPRSIGARDPSYANLLGMLLCGEYSGSFSDTQKGVVPVNRVSGKGKRGHVAPSPEDDAL</sequence>
<reference evidence="3" key="1">
    <citation type="submission" date="2020-10" db="EMBL/GenBank/DDBJ databases">
        <authorList>
            <person name="Gilroy R."/>
        </authorList>
    </citation>
    <scope>NUCLEOTIDE SEQUENCE</scope>
    <source>
        <strain evidence="3">ChiGjej1B1-22543</strain>
    </source>
</reference>